<evidence type="ECO:0000256" key="11">
    <source>
        <dbReference type="SAM" id="Phobius"/>
    </source>
</evidence>
<keyword evidence="4" id="KW-1003">Cell membrane</keyword>
<evidence type="ECO:0000256" key="10">
    <source>
        <dbReference type="SAM" id="MobiDB-lite"/>
    </source>
</evidence>
<keyword evidence="3" id="KW-0813">Transport</keyword>
<dbReference type="GO" id="GO:0015031">
    <property type="term" value="P:protein transport"/>
    <property type="evidence" value="ECO:0007669"/>
    <property type="project" value="UniProtKB-KW"/>
</dbReference>
<keyword evidence="5" id="KW-0997">Cell inner membrane</keyword>
<evidence type="ECO:0000313" key="13">
    <source>
        <dbReference type="EMBL" id="TDN49616.1"/>
    </source>
</evidence>
<dbReference type="GO" id="GO:0005886">
    <property type="term" value="C:plasma membrane"/>
    <property type="evidence" value="ECO:0007669"/>
    <property type="project" value="UniProtKB-SubCell"/>
</dbReference>
<dbReference type="NCBIfam" id="TIGR01352">
    <property type="entry name" value="tonB_Cterm"/>
    <property type="match status" value="1"/>
</dbReference>
<keyword evidence="8 11" id="KW-1133">Transmembrane helix</keyword>
<comment type="subcellular location">
    <subcellularLocation>
        <location evidence="1">Cell inner membrane</location>
        <topology evidence="1">Single-pass membrane protein</topology>
        <orientation evidence="1">Periplasmic side</orientation>
    </subcellularLocation>
</comment>
<keyword evidence="14" id="KW-1185">Reference proteome</keyword>
<dbReference type="GO" id="GO:0055085">
    <property type="term" value="P:transmembrane transport"/>
    <property type="evidence" value="ECO:0007669"/>
    <property type="project" value="InterPro"/>
</dbReference>
<evidence type="ECO:0000256" key="7">
    <source>
        <dbReference type="ARBA" id="ARBA00022927"/>
    </source>
</evidence>
<evidence type="ECO:0000256" key="5">
    <source>
        <dbReference type="ARBA" id="ARBA00022519"/>
    </source>
</evidence>
<dbReference type="InterPro" id="IPR051045">
    <property type="entry name" value="TonB-dependent_transducer"/>
</dbReference>
<name>A0A4R6DWE7_9RHOO</name>
<protein>
    <submittedName>
        <fullName evidence="13">TonB family protein</fullName>
    </submittedName>
</protein>
<dbReference type="InterPro" id="IPR006260">
    <property type="entry name" value="TonB/TolA_C"/>
</dbReference>
<evidence type="ECO:0000256" key="9">
    <source>
        <dbReference type="ARBA" id="ARBA00023136"/>
    </source>
</evidence>
<dbReference type="PROSITE" id="PS52015">
    <property type="entry name" value="TONB_CTD"/>
    <property type="match status" value="1"/>
</dbReference>
<evidence type="ECO:0000256" key="6">
    <source>
        <dbReference type="ARBA" id="ARBA00022692"/>
    </source>
</evidence>
<feature type="transmembrane region" description="Helical" evidence="11">
    <location>
        <begin position="52"/>
        <end position="74"/>
    </location>
</feature>
<comment type="caution">
    <text evidence="13">The sequence shown here is derived from an EMBL/GenBank/DDBJ whole genome shotgun (WGS) entry which is preliminary data.</text>
</comment>
<feature type="compositionally biased region" description="Pro residues" evidence="10">
    <location>
        <begin position="114"/>
        <end position="124"/>
    </location>
</feature>
<evidence type="ECO:0000256" key="4">
    <source>
        <dbReference type="ARBA" id="ARBA00022475"/>
    </source>
</evidence>
<evidence type="ECO:0000256" key="1">
    <source>
        <dbReference type="ARBA" id="ARBA00004383"/>
    </source>
</evidence>
<dbReference type="PANTHER" id="PTHR33446">
    <property type="entry name" value="PROTEIN TONB-RELATED"/>
    <property type="match status" value="1"/>
</dbReference>
<feature type="compositionally biased region" description="Polar residues" evidence="10">
    <location>
        <begin position="156"/>
        <end position="166"/>
    </location>
</feature>
<keyword evidence="9 11" id="KW-0472">Membrane</keyword>
<evidence type="ECO:0000259" key="12">
    <source>
        <dbReference type="PROSITE" id="PS52015"/>
    </source>
</evidence>
<dbReference type="Proteomes" id="UP000295129">
    <property type="component" value="Unassembled WGS sequence"/>
</dbReference>
<feature type="compositionally biased region" description="Basic and acidic residues" evidence="10">
    <location>
        <begin position="126"/>
        <end position="135"/>
    </location>
</feature>
<dbReference type="Pfam" id="PF03544">
    <property type="entry name" value="TonB_C"/>
    <property type="match status" value="1"/>
</dbReference>
<accession>A0A4R6DWE7</accession>
<evidence type="ECO:0000256" key="8">
    <source>
        <dbReference type="ARBA" id="ARBA00022989"/>
    </source>
</evidence>
<keyword evidence="6 11" id="KW-0812">Transmembrane</keyword>
<evidence type="ECO:0000256" key="3">
    <source>
        <dbReference type="ARBA" id="ARBA00022448"/>
    </source>
</evidence>
<feature type="region of interest" description="Disordered" evidence="10">
    <location>
        <begin position="95"/>
        <end position="182"/>
    </location>
</feature>
<dbReference type="Gene3D" id="3.30.1150.10">
    <property type="match status" value="1"/>
</dbReference>
<dbReference type="OrthoDB" id="8690249at2"/>
<dbReference type="InterPro" id="IPR037682">
    <property type="entry name" value="TonB_C"/>
</dbReference>
<dbReference type="AlphaFoldDB" id="A0A4R6DWE7"/>
<proteinExistence type="inferred from homology"/>
<dbReference type="EMBL" id="SNVV01000011">
    <property type="protein sequence ID" value="TDN49616.1"/>
    <property type="molecule type" value="Genomic_DNA"/>
</dbReference>
<evidence type="ECO:0000256" key="2">
    <source>
        <dbReference type="ARBA" id="ARBA00006555"/>
    </source>
</evidence>
<feature type="domain" description="TonB C-terminal" evidence="12">
    <location>
        <begin position="193"/>
        <end position="281"/>
    </location>
</feature>
<reference evidence="13 14" key="1">
    <citation type="submission" date="2019-03" db="EMBL/GenBank/DDBJ databases">
        <title>Genomic Encyclopedia of Type Strains, Phase IV (KMG-IV): sequencing the most valuable type-strain genomes for metagenomic binning, comparative biology and taxonomic classification.</title>
        <authorList>
            <person name="Goeker M."/>
        </authorList>
    </citation>
    <scope>NUCLEOTIDE SEQUENCE [LARGE SCALE GENOMIC DNA]</scope>
    <source>
        <strain evidence="13 14">DSM 12121</strain>
    </source>
</reference>
<dbReference type="SUPFAM" id="SSF74653">
    <property type="entry name" value="TolA/TonB C-terminal domain"/>
    <property type="match status" value="1"/>
</dbReference>
<sequence>MSTGRAALALRQQSEAERMATPQAVPARRSSLKLVRPVGRTGTSVFGMLDGFAWSVLLHAVVIFLFSAPGWFLVKPQPQRDQLVVELFGMVSNRQEQEQQAGAKTTQPPQEAAPTPPAPMPPKPVMKREPVRHVQEAPSPVAVAKPEDKPEEEVQEQVTEARQQVAPQHAGAEENRVQQTLQRQPTEADLLRMYVSSLAKAIREKLVYPQALRARGYVGTAAVRFTVTESGDLLPGSLVVMRSSGYPELDDSALRSVQASLPLPRPDRQRVVVVPVTFSGS</sequence>
<keyword evidence="7" id="KW-0653">Protein transport</keyword>
<evidence type="ECO:0000313" key="14">
    <source>
        <dbReference type="Proteomes" id="UP000295129"/>
    </source>
</evidence>
<feature type="compositionally biased region" description="Low complexity" evidence="10">
    <location>
        <begin position="103"/>
        <end position="113"/>
    </location>
</feature>
<gene>
    <name evidence="13" type="ORF">C7389_11195</name>
</gene>
<organism evidence="13 14">
    <name type="scientific">Azoarcus indigens</name>
    <dbReference type="NCBI Taxonomy" id="29545"/>
    <lineage>
        <taxon>Bacteria</taxon>
        <taxon>Pseudomonadati</taxon>
        <taxon>Pseudomonadota</taxon>
        <taxon>Betaproteobacteria</taxon>
        <taxon>Rhodocyclales</taxon>
        <taxon>Zoogloeaceae</taxon>
        <taxon>Azoarcus</taxon>
    </lineage>
</organism>
<comment type="similarity">
    <text evidence="2">Belongs to the TonB family.</text>
</comment>